<evidence type="ECO:0000256" key="4">
    <source>
        <dbReference type="ARBA" id="ARBA00022723"/>
    </source>
</evidence>
<dbReference type="Gene3D" id="3.20.20.70">
    <property type="entry name" value="Aldolase class I"/>
    <property type="match status" value="1"/>
</dbReference>
<dbReference type="EMBL" id="JAAFYZ010000070">
    <property type="protein sequence ID" value="MBS2549369.1"/>
    <property type="molecule type" value="Genomic_DNA"/>
</dbReference>
<evidence type="ECO:0000256" key="5">
    <source>
        <dbReference type="ARBA" id="ARBA00022898"/>
    </source>
</evidence>
<dbReference type="SFLD" id="SFLDG01070">
    <property type="entry name" value="PLP-dependent"/>
    <property type="match status" value="1"/>
</dbReference>
<dbReference type="InterPro" id="IPR013785">
    <property type="entry name" value="Aldolase_TIM"/>
</dbReference>
<protein>
    <submittedName>
        <fullName evidence="8">Lysine 2,3-aminomutase</fullName>
    </submittedName>
</protein>
<organism evidence="8 9">
    <name type="scientific">Catenulispora pinistramenti</name>
    <dbReference type="NCBI Taxonomy" id="2705254"/>
    <lineage>
        <taxon>Bacteria</taxon>
        <taxon>Bacillati</taxon>
        <taxon>Actinomycetota</taxon>
        <taxon>Actinomycetes</taxon>
        <taxon>Catenulisporales</taxon>
        <taxon>Catenulisporaceae</taxon>
        <taxon>Catenulispora</taxon>
    </lineage>
</organism>
<keyword evidence="4" id="KW-0479">Metal-binding</keyword>
<reference evidence="8 9" key="1">
    <citation type="submission" date="2020-02" db="EMBL/GenBank/DDBJ databases">
        <title>Acidophilic actinobacteria isolated from forest soil.</title>
        <authorList>
            <person name="Golinska P."/>
        </authorList>
    </citation>
    <scope>NUCLEOTIDE SEQUENCE [LARGE SCALE GENOMIC DNA]</scope>
    <source>
        <strain evidence="8 9">NL8</strain>
    </source>
</reference>
<keyword evidence="2" id="KW-0004">4Fe-4S</keyword>
<evidence type="ECO:0000256" key="7">
    <source>
        <dbReference type="ARBA" id="ARBA00023014"/>
    </source>
</evidence>
<gene>
    <name evidence="8" type="ORF">KGQ19_21125</name>
</gene>
<keyword evidence="3" id="KW-0949">S-adenosyl-L-methionine</keyword>
<dbReference type="SUPFAM" id="SSF102114">
    <property type="entry name" value="Radical SAM enzymes"/>
    <property type="match status" value="1"/>
</dbReference>
<name>A0ABS5KTL2_9ACTN</name>
<dbReference type="InterPro" id="IPR058240">
    <property type="entry name" value="rSAM_sf"/>
</dbReference>
<keyword evidence="9" id="KW-1185">Reference proteome</keyword>
<dbReference type="InterPro" id="IPR007197">
    <property type="entry name" value="rSAM"/>
</dbReference>
<evidence type="ECO:0000256" key="3">
    <source>
        <dbReference type="ARBA" id="ARBA00022691"/>
    </source>
</evidence>
<dbReference type="InterPro" id="IPR003739">
    <property type="entry name" value="Lys_aminomutase/Glu_NH3_mut"/>
</dbReference>
<keyword evidence="5" id="KW-0663">Pyridoxal phosphate</keyword>
<accession>A0ABS5KTL2</accession>
<evidence type="ECO:0000256" key="2">
    <source>
        <dbReference type="ARBA" id="ARBA00022485"/>
    </source>
</evidence>
<evidence type="ECO:0000313" key="8">
    <source>
        <dbReference type="EMBL" id="MBS2549369.1"/>
    </source>
</evidence>
<dbReference type="SFLD" id="SFLDS00029">
    <property type="entry name" value="Radical_SAM"/>
    <property type="match status" value="1"/>
</dbReference>
<proteinExistence type="predicted"/>
<keyword evidence="7" id="KW-0411">Iron-sulfur</keyword>
<comment type="cofactor">
    <cofactor evidence="1">
        <name>pyridoxal 5'-phosphate</name>
        <dbReference type="ChEBI" id="CHEBI:597326"/>
    </cofactor>
</comment>
<dbReference type="RefSeq" id="WP_212010930.1">
    <property type="nucleotide sequence ID" value="NZ_JAAFYZ010000070.1"/>
</dbReference>
<evidence type="ECO:0000256" key="6">
    <source>
        <dbReference type="ARBA" id="ARBA00023004"/>
    </source>
</evidence>
<keyword evidence="6" id="KW-0408">Iron</keyword>
<comment type="caution">
    <text evidence="8">The sequence shown here is derived from an EMBL/GenBank/DDBJ whole genome shotgun (WGS) entry which is preliminary data.</text>
</comment>
<dbReference type="Proteomes" id="UP000730482">
    <property type="component" value="Unassembled WGS sequence"/>
</dbReference>
<dbReference type="PANTHER" id="PTHR30538:SF0">
    <property type="entry name" value="L-LYSINE 2,3-AMINOMUTASE AQ_1632-RELATED"/>
    <property type="match status" value="1"/>
</dbReference>
<sequence length="441" mass="48843">MQHTTGGRPVADRFQALGPNRLDEIATKYGLRSRLRESVRLFSLVLPFRVNEYVLNELIDWSEPHSDPIFHLFFPQPGMLSPADEQLLTTARDGGDPGELARAIASIRAGLNPHPEHQQDLNVPQDASGPVPGTQHKYDQTLLYFPAAGQTCHAYCTYCFRWAQFVGEPELRFAAPEPSRAVEYLRRHPEITDVLVTGGDPMVMTAERLRQHLEPFLAVESLQTVRIGTKSVASWPHRYVTDHDADATLRLFEQIAEAGKTPALMAHLSHPVELEPAIARTALARIRDTGAVVYCQAPVIGRVNDDAAAWARLWRAEQRAGAVPYYMFVARDTGPRDYFKIPLARAAAIFRDAYSTLPGLARTVRGPVMSTTNGKIVVDGVTEEAGAGRYFELRYLQARDPRLVGRPFRAVYSADAAWIDDLELVPGTPADIRAAASAGED</sequence>
<evidence type="ECO:0000256" key="1">
    <source>
        <dbReference type="ARBA" id="ARBA00001933"/>
    </source>
</evidence>
<evidence type="ECO:0000313" key="9">
    <source>
        <dbReference type="Proteomes" id="UP000730482"/>
    </source>
</evidence>
<dbReference type="PANTHER" id="PTHR30538">
    <property type="entry name" value="LYSINE 2,3-AMINOMUTASE-RELATED"/>
    <property type="match status" value="1"/>
</dbReference>